<keyword evidence="2 6" id="KW-0479">Metal-binding</keyword>
<evidence type="ECO:0000256" key="6">
    <source>
        <dbReference type="RuleBase" id="RU368020"/>
    </source>
</evidence>
<gene>
    <name evidence="8" type="ORF">L21SP4_01862</name>
</gene>
<dbReference type="AlphaFoldDB" id="A0A0G3ELQ9"/>
<dbReference type="STRING" id="1307763.L21SP4_01862"/>
<dbReference type="PANTHER" id="PTHR36923">
    <property type="entry name" value="FERREDOXIN"/>
    <property type="match status" value="1"/>
</dbReference>
<reference evidence="8 9" key="2">
    <citation type="journal article" date="2016" name="ISME J.">
        <title>Characterization of the first cultured representative of Verrucomicrobia subdivision 5 indicates the proposal of a novel phylum.</title>
        <authorList>
            <person name="Spring S."/>
            <person name="Bunk B."/>
            <person name="Sproer C."/>
            <person name="Schumann P."/>
            <person name="Rohde M."/>
            <person name="Tindall B.J."/>
            <person name="Klenk H.P."/>
        </authorList>
    </citation>
    <scope>NUCLEOTIDE SEQUENCE [LARGE SCALE GENOMIC DNA]</scope>
    <source>
        <strain evidence="8 9">L21-Fru-AB</strain>
    </source>
</reference>
<protein>
    <recommendedName>
        <fullName evidence="6">Ferredoxin</fullName>
    </recommendedName>
</protein>
<feature type="domain" description="4Fe-4S ferredoxin-type" evidence="7">
    <location>
        <begin position="1"/>
        <end position="29"/>
    </location>
</feature>
<keyword evidence="4 6" id="KW-0408">Iron</keyword>
<dbReference type="GO" id="GO:0005506">
    <property type="term" value="F:iron ion binding"/>
    <property type="evidence" value="ECO:0007669"/>
    <property type="project" value="UniProtKB-UniRule"/>
</dbReference>
<dbReference type="SUPFAM" id="SSF54862">
    <property type="entry name" value="4Fe-4S ferredoxins"/>
    <property type="match status" value="1"/>
</dbReference>
<dbReference type="GO" id="GO:0009055">
    <property type="term" value="F:electron transfer activity"/>
    <property type="evidence" value="ECO:0007669"/>
    <property type="project" value="UniProtKB-UniRule"/>
</dbReference>
<comment type="function">
    <text evidence="6">Ferredoxins are iron-sulfur proteins that transfer electrons in a wide variety of metabolic reactions.</text>
</comment>
<dbReference type="PANTHER" id="PTHR36923:SF3">
    <property type="entry name" value="FERREDOXIN"/>
    <property type="match status" value="1"/>
</dbReference>
<keyword evidence="1 6" id="KW-0813">Transport</keyword>
<evidence type="ECO:0000256" key="1">
    <source>
        <dbReference type="ARBA" id="ARBA00022448"/>
    </source>
</evidence>
<accession>A0A0G3ELQ9</accession>
<dbReference type="InterPro" id="IPR051269">
    <property type="entry name" value="Fe-S_cluster_ET"/>
</dbReference>
<keyword evidence="9" id="KW-1185">Reference proteome</keyword>
<keyword evidence="3 6" id="KW-0249">Electron transport</keyword>
<dbReference type="Proteomes" id="UP000035268">
    <property type="component" value="Chromosome"/>
</dbReference>
<evidence type="ECO:0000259" key="7">
    <source>
        <dbReference type="PROSITE" id="PS51379"/>
    </source>
</evidence>
<name>A0A0G3ELQ9_9BACT</name>
<evidence type="ECO:0000256" key="5">
    <source>
        <dbReference type="ARBA" id="ARBA00023014"/>
    </source>
</evidence>
<reference evidence="9" key="1">
    <citation type="submission" date="2015-02" db="EMBL/GenBank/DDBJ databases">
        <title>Description and complete genome sequence of the first cultured representative of the subdivision 5 of the Verrucomicrobia phylum.</title>
        <authorList>
            <person name="Spring S."/>
            <person name="Bunk B."/>
            <person name="Sproer C."/>
            <person name="Klenk H.-P."/>
        </authorList>
    </citation>
    <scope>NUCLEOTIDE SEQUENCE [LARGE SCALE GENOMIC DNA]</scope>
    <source>
        <strain evidence="9">L21-Fru-AB</strain>
    </source>
</reference>
<dbReference type="InterPro" id="IPR017896">
    <property type="entry name" value="4Fe4S_Fe-S-bd"/>
</dbReference>
<dbReference type="KEGG" id="vbl:L21SP4_01862"/>
<evidence type="ECO:0000313" key="8">
    <source>
        <dbReference type="EMBL" id="AKJ65099.1"/>
    </source>
</evidence>
<dbReference type="GO" id="GO:0051536">
    <property type="term" value="F:iron-sulfur cluster binding"/>
    <property type="evidence" value="ECO:0007669"/>
    <property type="project" value="UniProtKB-KW"/>
</dbReference>
<dbReference type="OrthoDB" id="9803319at2"/>
<dbReference type="Gene3D" id="3.30.70.20">
    <property type="match status" value="1"/>
</dbReference>
<dbReference type="RefSeq" id="WP_052882365.1">
    <property type="nucleotide sequence ID" value="NZ_CP010904.1"/>
</dbReference>
<dbReference type="EMBL" id="CP010904">
    <property type="protein sequence ID" value="AKJ65099.1"/>
    <property type="molecule type" value="Genomic_DNA"/>
</dbReference>
<dbReference type="Pfam" id="PF13459">
    <property type="entry name" value="Fer4_15"/>
    <property type="match status" value="1"/>
</dbReference>
<dbReference type="PROSITE" id="PS51379">
    <property type="entry name" value="4FE4S_FER_2"/>
    <property type="match status" value="1"/>
</dbReference>
<sequence>MKAKVDADLCTGCGLCPDMCPEVFELTSDVAEVKVDEVPAEAEDTCREAAESCPVEAISIEE</sequence>
<organism evidence="8 9">
    <name type="scientific">Kiritimatiella glycovorans</name>
    <dbReference type="NCBI Taxonomy" id="1307763"/>
    <lineage>
        <taxon>Bacteria</taxon>
        <taxon>Pseudomonadati</taxon>
        <taxon>Kiritimatiellota</taxon>
        <taxon>Kiritimatiellia</taxon>
        <taxon>Kiritimatiellales</taxon>
        <taxon>Kiritimatiellaceae</taxon>
        <taxon>Kiritimatiella</taxon>
    </lineage>
</organism>
<keyword evidence="5 6" id="KW-0411">Iron-sulfur</keyword>
<evidence type="ECO:0000256" key="3">
    <source>
        <dbReference type="ARBA" id="ARBA00022982"/>
    </source>
</evidence>
<dbReference type="InterPro" id="IPR001080">
    <property type="entry name" value="3Fe4S_ferredoxin"/>
</dbReference>
<dbReference type="PRINTS" id="PR00352">
    <property type="entry name" value="3FE4SFRDOXIN"/>
</dbReference>
<evidence type="ECO:0000256" key="4">
    <source>
        <dbReference type="ARBA" id="ARBA00023004"/>
    </source>
</evidence>
<proteinExistence type="predicted"/>
<evidence type="ECO:0000313" key="9">
    <source>
        <dbReference type="Proteomes" id="UP000035268"/>
    </source>
</evidence>
<evidence type="ECO:0000256" key="2">
    <source>
        <dbReference type="ARBA" id="ARBA00022723"/>
    </source>
</evidence>